<dbReference type="AlphaFoldDB" id="A0A7W5ZL96"/>
<dbReference type="EMBL" id="JACIBY010000006">
    <property type="protein sequence ID" value="MBB3839437.1"/>
    <property type="molecule type" value="Genomic_DNA"/>
</dbReference>
<feature type="signal peptide" evidence="1">
    <location>
        <begin position="1"/>
        <end position="22"/>
    </location>
</feature>
<comment type="caution">
    <text evidence="2">The sequence shown here is derived from an EMBL/GenBank/DDBJ whole genome shotgun (WGS) entry which is preliminary data.</text>
</comment>
<evidence type="ECO:0008006" key="4">
    <source>
        <dbReference type="Google" id="ProtNLM"/>
    </source>
</evidence>
<gene>
    <name evidence="2" type="ORF">FHS57_003443</name>
</gene>
<accession>A0A7W5ZL96</accession>
<dbReference type="RefSeq" id="WP_183975696.1">
    <property type="nucleotide sequence ID" value="NZ_JACIBY010000006.1"/>
</dbReference>
<dbReference type="PROSITE" id="PS51257">
    <property type="entry name" value="PROKAR_LIPOPROTEIN"/>
    <property type="match status" value="1"/>
</dbReference>
<evidence type="ECO:0000256" key="1">
    <source>
        <dbReference type="SAM" id="SignalP"/>
    </source>
</evidence>
<sequence length="193" mass="21250">MIAARTLSFYFILFLFGSSVSSCTSSSTSKNPSDILATLKEGEAKVWLTIDNQPFYSDSSVFKGEITAFDHAFRINITDQFQGNTVIAIGGDQWFATKPITKAVDTNNQTQASAMIGRMTDPVNRRGLGYIMTSGEITLDALSEEKAILRLKGQVGEYTTMGNPATWKPVEGLIVYKKPLLKVQGLTPQQLYF</sequence>
<feature type="chain" id="PRO_5030775075" description="YceI family protein" evidence="1">
    <location>
        <begin position="23"/>
        <end position="193"/>
    </location>
</feature>
<protein>
    <recommendedName>
        <fullName evidence="4">YceI family protein</fullName>
    </recommendedName>
</protein>
<name>A0A7W5ZL96_9BACT</name>
<dbReference type="Proteomes" id="UP000541352">
    <property type="component" value="Unassembled WGS sequence"/>
</dbReference>
<keyword evidence="3" id="KW-1185">Reference proteome</keyword>
<keyword evidence="1" id="KW-0732">Signal</keyword>
<evidence type="ECO:0000313" key="2">
    <source>
        <dbReference type="EMBL" id="MBB3839437.1"/>
    </source>
</evidence>
<organism evidence="2 3">
    <name type="scientific">Runella defluvii</name>
    <dbReference type="NCBI Taxonomy" id="370973"/>
    <lineage>
        <taxon>Bacteria</taxon>
        <taxon>Pseudomonadati</taxon>
        <taxon>Bacteroidota</taxon>
        <taxon>Cytophagia</taxon>
        <taxon>Cytophagales</taxon>
        <taxon>Spirosomataceae</taxon>
        <taxon>Runella</taxon>
    </lineage>
</organism>
<proteinExistence type="predicted"/>
<evidence type="ECO:0000313" key="3">
    <source>
        <dbReference type="Proteomes" id="UP000541352"/>
    </source>
</evidence>
<reference evidence="2 3" key="1">
    <citation type="submission" date="2020-08" db="EMBL/GenBank/DDBJ databases">
        <title>Genomic Encyclopedia of Type Strains, Phase IV (KMG-IV): sequencing the most valuable type-strain genomes for metagenomic binning, comparative biology and taxonomic classification.</title>
        <authorList>
            <person name="Goeker M."/>
        </authorList>
    </citation>
    <scope>NUCLEOTIDE SEQUENCE [LARGE SCALE GENOMIC DNA]</scope>
    <source>
        <strain evidence="2 3">DSM 17976</strain>
    </source>
</reference>